<dbReference type="RefSeq" id="XP_067918561.1">
    <property type="nucleotide sequence ID" value="XM_068069462.1"/>
</dbReference>
<organism evidence="1 2">
    <name type="scientific">Cystoisospora suis</name>
    <dbReference type="NCBI Taxonomy" id="483139"/>
    <lineage>
        <taxon>Eukaryota</taxon>
        <taxon>Sar</taxon>
        <taxon>Alveolata</taxon>
        <taxon>Apicomplexa</taxon>
        <taxon>Conoidasida</taxon>
        <taxon>Coccidia</taxon>
        <taxon>Eucoccidiorida</taxon>
        <taxon>Eimeriorina</taxon>
        <taxon>Sarcocystidae</taxon>
        <taxon>Cystoisospora</taxon>
    </lineage>
</organism>
<protein>
    <submittedName>
        <fullName evidence="1">Uncharacterized protein</fullName>
    </submittedName>
</protein>
<reference evidence="1 2" key="1">
    <citation type="journal article" date="2017" name="Int. J. Parasitol.">
        <title>The genome of the protozoan parasite Cystoisospora suis and a reverse vaccinology approach to identify vaccine candidates.</title>
        <authorList>
            <person name="Palmieri N."/>
            <person name="Shrestha A."/>
            <person name="Ruttkowski B."/>
            <person name="Beck T."/>
            <person name="Vogl C."/>
            <person name="Tomley F."/>
            <person name="Blake D.P."/>
            <person name="Joachim A."/>
        </authorList>
    </citation>
    <scope>NUCLEOTIDE SEQUENCE [LARGE SCALE GENOMIC DNA]</scope>
    <source>
        <strain evidence="1 2">Wien I</strain>
    </source>
</reference>
<dbReference type="Proteomes" id="UP000221165">
    <property type="component" value="Unassembled WGS sequence"/>
</dbReference>
<evidence type="ECO:0000313" key="1">
    <source>
        <dbReference type="EMBL" id="PHJ16836.1"/>
    </source>
</evidence>
<accession>A0A2C6KKE4</accession>
<keyword evidence="2" id="KW-1185">Reference proteome</keyword>
<dbReference type="VEuPathDB" id="ToxoDB:CSUI_009346"/>
<dbReference type="EMBL" id="MIGC01005549">
    <property type="protein sequence ID" value="PHJ16836.1"/>
    <property type="molecule type" value="Genomic_DNA"/>
</dbReference>
<feature type="non-terminal residue" evidence="1">
    <location>
        <position position="1"/>
    </location>
</feature>
<proteinExistence type="predicted"/>
<evidence type="ECO:0000313" key="2">
    <source>
        <dbReference type="Proteomes" id="UP000221165"/>
    </source>
</evidence>
<comment type="caution">
    <text evidence="1">The sequence shown here is derived from an EMBL/GenBank/DDBJ whole genome shotgun (WGS) entry which is preliminary data.</text>
</comment>
<gene>
    <name evidence="1" type="ORF">CSUI_009346</name>
</gene>
<dbReference type="GeneID" id="94432673"/>
<sequence>RCLICLSLYSSSSFFRSQFDIFISLDLASSILLLFSSFRLLEREEKSTMNLSSSFLFFFTFP</sequence>
<dbReference type="AlphaFoldDB" id="A0A2C6KKE4"/>
<name>A0A2C6KKE4_9APIC</name>